<feature type="compositionally biased region" description="Low complexity" evidence="1">
    <location>
        <begin position="512"/>
        <end position="525"/>
    </location>
</feature>
<feature type="compositionally biased region" description="Low complexity" evidence="1">
    <location>
        <begin position="210"/>
        <end position="233"/>
    </location>
</feature>
<dbReference type="GO" id="GO:0005829">
    <property type="term" value="C:cytosol"/>
    <property type="evidence" value="ECO:0007669"/>
    <property type="project" value="TreeGrafter"/>
</dbReference>
<feature type="region of interest" description="Disordered" evidence="1">
    <location>
        <begin position="512"/>
        <end position="533"/>
    </location>
</feature>
<dbReference type="PANTHER" id="PTHR13255">
    <property type="entry name" value="ATAXIN-10"/>
    <property type="match status" value="1"/>
</dbReference>
<organism evidence="2 3">
    <name type="scientific">Astrephomene gubernaculifera</name>
    <dbReference type="NCBI Taxonomy" id="47775"/>
    <lineage>
        <taxon>Eukaryota</taxon>
        <taxon>Viridiplantae</taxon>
        <taxon>Chlorophyta</taxon>
        <taxon>core chlorophytes</taxon>
        <taxon>Chlorophyceae</taxon>
        <taxon>CS clade</taxon>
        <taxon>Chlamydomonadales</taxon>
        <taxon>Astrephomenaceae</taxon>
        <taxon>Astrephomene</taxon>
    </lineage>
</organism>
<evidence type="ECO:0000256" key="1">
    <source>
        <dbReference type="SAM" id="MobiDB-lite"/>
    </source>
</evidence>
<feature type="non-terminal residue" evidence="2">
    <location>
        <position position="533"/>
    </location>
</feature>
<keyword evidence="3" id="KW-1185">Reference proteome</keyword>
<feature type="region of interest" description="Disordered" evidence="1">
    <location>
        <begin position="341"/>
        <end position="381"/>
    </location>
</feature>
<dbReference type="AlphaFoldDB" id="A0AAD3DY14"/>
<feature type="region of interest" description="Disordered" evidence="1">
    <location>
        <begin position="209"/>
        <end position="235"/>
    </location>
</feature>
<dbReference type="PANTHER" id="PTHR13255:SF0">
    <property type="entry name" value="ATAXIN-10"/>
    <property type="match status" value="1"/>
</dbReference>
<sequence>MELDDVPGWLEAIKTDAGRRTFLESNIGGGVSLFKRTVDGARFDESLVLLIRLLRNSVPLGDVAAIIQGDAVAAVSQAIALVAAKNDSELGLQITIACSQLLANLANSGQAGANAVWEHCYPVTFSRLVGHPRAQVHEPATLALYACCRQDVHCSQALCGVTATGGSAAAAASALSAATGAAAAGVDAAVAARGIWRALLGRLQAEDDNAAAPHPVGPSASSSSGHSSFSSRGGSAGSRGHEWTALLCGCVALRQGLLRPLLVLLAPAPGERAGEAGMGLEPATATATTAATATADACVSRGDQARRRRQQEGCGGLWPVLLYVLAQELYELRGSVEVDVGTEEQGQQQEEEVQQKEEQQGRTAAEECEEVEAAGTGAQERQRGERGVCGRLLVADQAACTGSGAGTGAAEGAAENETTASTTAAAAVRLLPAVGRPLGRALLCVAGVVEAAARRCALSSSASSPSTSFSALPASPAAAAGAAAAARAGSFQGGECGMEGVRRMAGECGTSAGTSISAGSASATGARGGGDAV</sequence>
<reference evidence="2 3" key="1">
    <citation type="journal article" date="2021" name="Sci. Rep.">
        <title>Genome sequencing of the multicellular alga Astrephomene provides insights into convergent evolution of germ-soma differentiation.</title>
        <authorList>
            <person name="Yamashita S."/>
            <person name="Yamamoto K."/>
            <person name="Matsuzaki R."/>
            <person name="Suzuki S."/>
            <person name="Yamaguchi H."/>
            <person name="Hirooka S."/>
            <person name="Minakuchi Y."/>
            <person name="Miyagishima S."/>
            <person name="Kawachi M."/>
            <person name="Toyoda A."/>
            <person name="Nozaki H."/>
        </authorList>
    </citation>
    <scope>NUCLEOTIDE SEQUENCE [LARGE SCALE GENOMIC DNA]</scope>
    <source>
        <strain evidence="2 3">NIES-4017</strain>
    </source>
</reference>
<dbReference type="InterPro" id="IPR051374">
    <property type="entry name" value="Ataxin-10/CTR86_families"/>
</dbReference>
<dbReference type="Proteomes" id="UP001054857">
    <property type="component" value="Unassembled WGS sequence"/>
</dbReference>
<proteinExistence type="predicted"/>
<comment type="caution">
    <text evidence="2">The sequence shown here is derived from an EMBL/GenBank/DDBJ whole genome shotgun (WGS) entry which is preliminary data.</text>
</comment>
<gene>
    <name evidence="2" type="ORF">Agub_g12293</name>
</gene>
<evidence type="ECO:0000313" key="2">
    <source>
        <dbReference type="EMBL" id="GFR50141.1"/>
    </source>
</evidence>
<evidence type="ECO:0000313" key="3">
    <source>
        <dbReference type="Proteomes" id="UP001054857"/>
    </source>
</evidence>
<protein>
    <submittedName>
        <fullName evidence="2">Uncharacterized protein</fullName>
    </submittedName>
</protein>
<name>A0AAD3DY14_9CHLO</name>
<accession>A0AAD3DY14</accession>
<dbReference type="EMBL" id="BMAR01000035">
    <property type="protein sequence ID" value="GFR50141.1"/>
    <property type="molecule type" value="Genomic_DNA"/>
</dbReference>